<keyword evidence="3" id="KW-0812">Transmembrane</keyword>
<feature type="domain" description="HTH tetR-type" evidence="4">
    <location>
        <begin position="8"/>
        <end position="68"/>
    </location>
</feature>
<dbReference type="InterPro" id="IPR009057">
    <property type="entry name" value="Homeodomain-like_sf"/>
</dbReference>
<dbReference type="Gene3D" id="1.10.357.10">
    <property type="entry name" value="Tetracycline Repressor, domain 2"/>
    <property type="match status" value="1"/>
</dbReference>
<evidence type="ECO:0000256" key="3">
    <source>
        <dbReference type="SAM" id="Phobius"/>
    </source>
</evidence>
<dbReference type="InterPro" id="IPR050624">
    <property type="entry name" value="HTH-type_Tx_Regulator"/>
</dbReference>
<feature type="DNA-binding region" description="H-T-H motif" evidence="2">
    <location>
        <begin position="31"/>
        <end position="50"/>
    </location>
</feature>
<keyword evidence="6" id="KW-1185">Reference proteome</keyword>
<reference evidence="5 6" key="1">
    <citation type="journal article" date="2023" name="Int. J. Syst. Evol. Microbiol.">
        <title>Ligilactobacillus ubinensis sp. nov., a novel species isolated from the wild ferment of a durian fruit (Durio zibethinus).</title>
        <authorList>
            <person name="Heng Y.C."/>
            <person name="Menon N."/>
            <person name="Chen B."/>
            <person name="Loo B.Z.L."/>
            <person name="Wong G.W.J."/>
            <person name="Lim A.C.H."/>
            <person name="Silvaraju S."/>
            <person name="Kittelmann S."/>
        </authorList>
    </citation>
    <scope>NUCLEOTIDE SEQUENCE [LARGE SCALE GENOMIC DNA]</scope>
    <source>
        <strain evidence="5 6">WILCCON 0076</strain>
    </source>
</reference>
<keyword evidence="3" id="KW-0472">Membrane</keyword>
<feature type="transmembrane region" description="Helical" evidence="3">
    <location>
        <begin position="141"/>
        <end position="160"/>
    </location>
</feature>
<dbReference type="PROSITE" id="PS50977">
    <property type="entry name" value="HTH_TETR_2"/>
    <property type="match status" value="1"/>
</dbReference>
<dbReference type="EMBL" id="JAIULA010000021">
    <property type="protein sequence ID" value="MCP0887622.1"/>
    <property type="molecule type" value="Genomic_DNA"/>
</dbReference>
<dbReference type="PANTHER" id="PTHR43479">
    <property type="entry name" value="ACREF/ENVCD OPERON REPRESSOR-RELATED"/>
    <property type="match status" value="1"/>
</dbReference>
<dbReference type="Proteomes" id="UP001139006">
    <property type="component" value="Unassembled WGS sequence"/>
</dbReference>
<keyword evidence="3" id="KW-1133">Transmembrane helix</keyword>
<sequence>MNTDRRINKTKKAIQKSFLNILENKNITEVTVADIVKDADIARSTFYLHYADVYDLYEQIVIELMDELTDRFDKLYPKGPAASNFMQLMEELINYIVEQKELFYLLVKKNSENKLIDNLTDIFTNRVLTIEKIDKNNKKEYYEVLFTVTGAISLFINWLMKDREMKPSELSNILNDIILKLD</sequence>
<dbReference type="AlphaFoldDB" id="A0A9X2JM23"/>
<dbReference type="GO" id="GO:0003677">
    <property type="term" value="F:DNA binding"/>
    <property type="evidence" value="ECO:0007669"/>
    <property type="project" value="UniProtKB-UniRule"/>
</dbReference>
<evidence type="ECO:0000259" key="4">
    <source>
        <dbReference type="PROSITE" id="PS50977"/>
    </source>
</evidence>
<evidence type="ECO:0000313" key="5">
    <source>
        <dbReference type="EMBL" id="MCP0887622.1"/>
    </source>
</evidence>
<evidence type="ECO:0000313" key="6">
    <source>
        <dbReference type="Proteomes" id="UP001139006"/>
    </source>
</evidence>
<dbReference type="InterPro" id="IPR001647">
    <property type="entry name" value="HTH_TetR"/>
</dbReference>
<dbReference type="InterPro" id="IPR039532">
    <property type="entry name" value="TetR_C_Firmicutes"/>
</dbReference>
<evidence type="ECO:0000256" key="1">
    <source>
        <dbReference type="ARBA" id="ARBA00023125"/>
    </source>
</evidence>
<evidence type="ECO:0000256" key="2">
    <source>
        <dbReference type="PROSITE-ProRule" id="PRU00335"/>
    </source>
</evidence>
<dbReference type="Pfam" id="PF14278">
    <property type="entry name" value="TetR_C_8"/>
    <property type="match status" value="1"/>
</dbReference>
<comment type="caution">
    <text evidence="5">The sequence shown here is derived from an EMBL/GenBank/DDBJ whole genome shotgun (WGS) entry which is preliminary data.</text>
</comment>
<name>A0A9X2JM23_9LACO</name>
<dbReference type="SUPFAM" id="SSF46689">
    <property type="entry name" value="Homeodomain-like"/>
    <property type="match status" value="1"/>
</dbReference>
<accession>A0A9X2JM23</accession>
<dbReference type="PANTHER" id="PTHR43479:SF7">
    <property type="entry name" value="TETR-FAMILY TRANSCRIPTIONAL REGULATOR"/>
    <property type="match status" value="1"/>
</dbReference>
<keyword evidence="1 2" id="KW-0238">DNA-binding</keyword>
<proteinExistence type="predicted"/>
<protein>
    <submittedName>
        <fullName evidence="5">TetR family transcriptional regulator C-terminal domain-containing protein</fullName>
    </submittedName>
</protein>
<gene>
    <name evidence="5" type="ORF">LB941_09790</name>
</gene>
<organism evidence="5 6">
    <name type="scientific">Ligilactobacillus ubinensis</name>
    <dbReference type="NCBI Taxonomy" id="2876789"/>
    <lineage>
        <taxon>Bacteria</taxon>
        <taxon>Bacillati</taxon>
        <taxon>Bacillota</taxon>
        <taxon>Bacilli</taxon>
        <taxon>Lactobacillales</taxon>
        <taxon>Lactobacillaceae</taxon>
        <taxon>Ligilactobacillus</taxon>
    </lineage>
</organism>
<dbReference type="RefSeq" id="WP_253361668.1">
    <property type="nucleotide sequence ID" value="NZ_JAIULA010000021.1"/>
</dbReference>